<dbReference type="Proteomes" id="UP000693970">
    <property type="component" value="Unassembled WGS sequence"/>
</dbReference>
<feature type="region of interest" description="Disordered" evidence="1">
    <location>
        <begin position="1"/>
        <end position="88"/>
    </location>
</feature>
<feature type="compositionally biased region" description="Basic and acidic residues" evidence="1">
    <location>
        <begin position="53"/>
        <end position="70"/>
    </location>
</feature>
<proteinExistence type="predicted"/>
<keyword evidence="4" id="KW-1185">Reference proteome</keyword>
<dbReference type="OrthoDB" id="45691at2759"/>
<organism evidence="3 4">
    <name type="scientific">Nitzschia inconspicua</name>
    <dbReference type="NCBI Taxonomy" id="303405"/>
    <lineage>
        <taxon>Eukaryota</taxon>
        <taxon>Sar</taxon>
        <taxon>Stramenopiles</taxon>
        <taxon>Ochrophyta</taxon>
        <taxon>Bacillariophyta</taxon>
        <taxon>Bacillariophyceae</taxon>
        <taxon>Bacillariophycidae</taxon>
        <taxon>Bacillariales</taxon>
        <taxon>Bacillariaceae</taxon>
        <taxon>Nitzschia</taxon>
    </lineage>
</organism>
<feature type="compositionally biased region" description="Low complexity" evidence="1">
    <location>
        <begin position="21"/>
        <end position="31"/>
    </location>
</feature>
<accession>A0A9K3KTE8</accession>
<feature type="region of interest" description="Disordered" evidence="1">
    <location>
        <begin position="417"/>
        <end position="454"/>
    </location>
</feature>
<protein>
    <submittedName>
        <fullName evidence="3">GDSL-like lipase/acylhydrolase family protein</fullName>
    </submittedName>
</protein>
<dbReference type="InterPro" id="IPR013830">
    <property type="entry name" value="SGNH_hydro"/>
</dbReference>
<reference evidence="3" key="1">
    <citation type="journal article" date="2021" name="Sci. Rep.">
        <title>Diploid genomic architecture of Nitzschia inconspicua, an elite biomass production diatom.</title>
        <authorList>
            <person name="Oliver A."/>
            <person name="Podell S."/>
            <person name="Pinowska A."/>
            <person name="Traller J.C."/>
            <person name="Smith S.R."/>
            <person name="McClure R."/>
            <person name="Beliaev A."/>
            <person name="Bohutskyi P."/>
            <person name="Hill E.A."/>
            <person name="Rabines A."/>
            <person name="Zheng H."/>
            <person name="Allen L.Z."/>
            <person name="Kuo A."/>
            <person name="Grigoriev I.V."/>
            <person name="Allen A.E."/>
            <person name="Hazlebeck D."/>
            <person name="Allen E.E."/>
        </authorList>
    </citation>
    <scope>NUCLEOTIDE SEQUENCE</scope>
    <source>
        <strain evidence="3">Hildebrandi</strain>
    </source>
</reference>
<dbReference type="AlphaFoldDB" id="A0A9K3KTE8"/>
<evidence type="ECO:0000259" key="2">
    <source>
        <dbReference type="Pfam" id="PF13472"/>
    </source>
</evidence>
<evidence type="ECO:0000313" key="4">
    <source>
        <dbReference type="Proteomes" id="UP000693970"/>
    </source>
</evidence>
<gene>
    <name evidence="3" type="ORF">IV203_011783</name>
</gene>
<comment type="caution">
    <text evidence="3">The sequence shown here is derived from an EMBL/GenBank/DDBJ whole genome shotgun (WGS) entry which is preliminary data.</text>
</comment>
<dbReference type="Pfam" id="PF13472">
    <property type="entry name" value="Lipase_GDSL_2"/>
    <property type="match status" value="1"/>
</dbReference>
<evidence type="ECO:0000256" key="1">
    <source>
        <dbReference type="SAM" id="MobiDB-lite"/>
    </source>
</evidence>
<feature type="compositionally biased region" description="Basic and acidic residues" evidence="1">
    <location>
        <begin position="439"/>
        <end position="454"/>
    </location>
</feature>
<sequence length="454" mass="50714">MMLKTKKRANSAQEREERESLLSGSSSTTKEPIPVPTPPSSGNAGGFLNLRSSSEKRRTVAKAHPDDVERVSLLGNSGSNAGPLRPPKNAFRIASAKRRERQAALNPPWTMSRLMKYLSLMLVSCSVTFWLLHKQSKAVHWDEYRGILEPDETKEKRCFEQNPGTRDTRCTCPDPKSPLQNTTSPLWGSHHQNMVFIAEHAPKDLDVVFFGDDMIEQLSGTRALGVEGAEGMEEYFEKTFTRKGGGKLNAIALGSSGDTGPNLLWHWENGIKQANLKPKVWFIMVGGNDLFQSQCTDRFVQANILNVLKRIYENQPEAQFIVHGIIPRKDNQDSPSNALGHLWDRAQGINLLLKKFAKRSVGVTYLNAGQKFTTGRGDKGRGSLDPSMIKNGNVPTLKGMTEWGKTVESKIREVMHGFDKSRLKKKDQQGGRIKQQGNKKADEETRKLHVDPLT</sequence>
<evidence type="ECO:0000313" key="3">
    <source>
        <dbReference type="EMBL" id="KAG7349186.1"/>
    </source>
</evidence>
<feature type="region of interest" description="Disordered" evidence="1">
    <location>
        <begin position="372"/>
        <end position="396"/>
    </location>
</feature>
<dbReference type="EMBL" id="JAGRRH010000019">
    <property type="protein sequence ID" value="KAG7349186.1"/>
    <property type="molecule type" value="Genomic_DNA"/>
</dbReference>
<feature type="compositionally biased region" description="Basic and acidic residues" evidence="1">
    <location>
        <begin position="417"/>
        <end position="429"/>
    </location>
</feature>
<name>A0A9K3KTE8_9STRA</name>
<feature type="domain" description="SGNH hydrolase-type esterase" evidence="2">
    <location>
        <begin position="209"/>
        <end position="379"/>
    </location>
</feature>
<feature type="region of interest" description="Disordered" evidence="1">
    <location>
        <begin position="158"/>
        <end position="177"/>
    </location>
</feature>
<reference evidence="3" key="2">
    <citation type="submission" date="2021-04" db="EMBL/GenBank/DDBJ databases">
        <authorList>
            <person name="Podell S."/>
        </authorList>
    </citation>
    <scope>NUCLEOTIDE SEQUENCE</scope>
    <source>
        <strain evidence="3">Hildebrandi</strain>
    </source>
</reference>